<dbReference type="OMA" id="SPRFHDW"/>
<keyword evidence="1" id="KW-1133">Transmembrane helix</keyword>
<keyword evidence="1" id="KW-0472">Membrane</keyword>
<gene>
    <name evidence="2" type="ORF">FGL89_05960</name>
</gene>
<feature type="transmembrane region" description="Helical" evidence="1">
    <location>
        <begin position="74"/>
        <end position="95"/>
    </location>
</feature>
<dbReference type="GeneID" id="61187286"/>
<name>A0AAE6M214_LEUCA</name>
<dbReference type="Pfam" id="PF04304">
    <property type="entry name" value="DUF454"/>
    <property type="match status" value="1"/>
</dbReference>
<evidence type="ECO:0000313" key="3">
    <source>
        <dbReference type="Proteomes" id="UP000321332"/>
    </source>
</evidence>
<feature type="transmembrane region" description="Helical" evidence="1">
    <location>
        <begin position="6"/>
        <end position="38"/>
    </location>
</feature>
<reference evidence="2 3" key="1">
    <citation type="submission" date="2019-06" db="EMBL/GenBank/DDBJ databases">
        <title>Genome analyses of bacteria isolated from kimchi.</title>
        <authorList>
            <person name="Lee S."/>
            <person name="Ahn S."/>
            <person name="Roh S."/>
        </authorList>
    </citation>
    <scope>NUCLEOTIDE SEQUENCE [LARGE SCALE GENOMIC DNA]</scope>
    <source>
        <strain evidence="2 3">CBA3620</strain>
    </source>
</reference>
<dbReference type="InterPro" id="IPR007401">
    <property type="entry name" value="DUF454"/>
</dbReference>
<dbReference type="RefSeq" id="WP_014974887.1">
    <property type="nucleotide sequence ID" value="NZ_CP042374.1"/>
</dbReference>
<proteinExistence type="predicted"/>
<keyword evidence="1" id="KW-0812">Transmembrane</keyword>
<organism evidence="2 3">
    <name type="scientific">Leuconostoc carnosum</name>
    <dbReference type="NCBI Taxonomy" id="1252"/>
    <lineage>
        <taxon>Bacteria</taxon>
        <taxon>Bacillati</taxon>
        <taxon>Bacillota</taxon>
        <taxon>Bacilli</taxon>
        <taxon>Lactobacillales</taxon>
        <taxon>Lactobacillaceae</taxon>
        <taxon>Leuconostoc</taxon>
    </lineage>
</organism>
<accession>A0AAE6M214</accession>
<dbReference type="AlphaFoldDB" id="A0AAE6M214"/>
<dbReference type="PANTHER" id="PTHR35813">
    <property type="entry name" value="INNER MEMBRANE PROTEIN YBAN"/>
    <property type="match status" value="1"/>
</dbReference>
<evidence type="ECO:0000313" key="2">
    <source>
        <dbReference type="EMBL" id="QEA33692.1"/>
    </source>
</evidence>
<dbReference type="Proteomes" id="UP000321332">
    <property type="component" value="Chromosome"/>
</dbReference>
<sequence length="137" mass="15989">MKIIYILLGIISFAVGTIAIWIPGLPTTGFYVLTAILWSKSSHRLEAWLHKNKYYIKYVDEAVFNRKLSLRGRVVIYFITASMMSIPFFTTNMLWLKFVLPLTSLTQITAMESYYHGYLWRNGIPFTQNVKRPELND</sequence>
<evidence type="ECO:0000256" key="1">
    <source>
        <dbReference type="SAM" id="Phobius"/>
    </source>
</evidence>
<protein>
    <submittedName>
        <fullName evidence="2">DUF454 domain-containing protein</fullName>
    </submittedName>
</protein>
<dbReference type="EMBL" id="CP042374">
    <property type="protein sequence ID" value="QEA33692.1"/>
    <property type="molecule type" value="Genomic_DNA"/>
</dbReference>
<dbReference type="PANTHER" id="PTHR35813:SF1">
    <property type="entry name" value="INNER MEMBRANE PROTEIN YBAN"/>
    <property type="match status" value="1"/>
</dbReference>
<dbReference type="GO" id="GO:0005886">
    <property type="term" value="C:plasma membrane"/>
    <property type="evidence" value="ECO:0007669"/>
    <property type="project" value="TreeGrafter"/>
</dbReference>